<dbReference type="GO" id="GO:0033744">
    <property type="term" value="F:L-methionine:thioredoxin-disulfide S-oxidoreductase activity"/>
    <property type="evidence" value="ECO:0007669"/>
    <property type="project" value="RHEA"/>
</dbReference>
<evidence type="ECO:0000256" key="2">
    <source>
        <dbReference type="ARBA" id="ARBA00023268"/>
    </source>
</evidence>
<feature type="domain" description="MsrB" evidence="9">
    <location>
        <begin position="244"/>
        <end position="366"/>
    </location>
</feature>
<dbReference type="SUPFAM" id="SSF55068">
    <property type="entry name" value="Peptide methionine sulfoxide reductase"/>
    <property type="match status" value="1"/>
</dbReference>
<keyword evidence="1 7" id="KW-0560">Oxidoreductase</keyword>
<dbReference type="Gene3D" id="2.170.150.20">
    <property type="entry name" value="Peptide methionine sulfoxide reductase"/>
    <property type="match status" value="1"/>
</dbReference>
<sequence length="383" mass="43414">MKRTIIAVLALAAVFIGYQQVRSMDEKMESPMDKISENTRTAVFAGGCFWCTESDFEKVEGVIEVVSGYTGGRVDHPTYKQVSAGGTGHVEAVKVFYDPDRITYADLLNVFWRHVDPTDPGGQFVDRGDQYRSAIFYANETERKLAEASRKALAASGQFDRTIVTDILPLGPFYDAEEYHQDYYKKNPIRYKWYRSGSGRDRFLEEAWAGAEKMMKKTKKTEVMSKMDNMAAEKQEMTYTIPPDAQLKEKLTPLQYQVAREAGTEPPFNNTYWDNHAPGIYVDIVSGEPLFSSTDKFDSGTGWPSFTRPLKPENVVEKQDRSLFMVRTEVRSKHADSHLGHVFGDGPQPTGLRYCINSAALKFIPASELEQAGYGQYRHLFEE</sequence>
<dbReference type="InterPro" id="IPR002579">
    <property type="entry name" value="Met_Sox_Rdtase_MsrB_dom"/>
</dbReference>
<dbReference type="Proteomes" id="UP000422108">
    <property type="component" value="Chromosome"/>
</dbReference>
<evidence type="ECO:0000313" key="10">
    <source>
        <dbReference type="EMBL" id="BBO88824.1"/>
    </source>
</evidence>
<proteinExistence type="inferred from homology"/>
<dbReference type="EC" id="1.8.4.11" evidence="8"/>
<reference evidence="10 11" key="1">
    <citation type="submission" date="2019-11" db="EMBL/GenBank/DDBJ databases">
        <title>Comparative genomics of hydrocarbon-degrading Desulfosarcina strains.</title>
        <authorList>
            <person name="Watanabe M."/>
            <person name="Kojima H."/>
            <person name="Fukui M."/>
        </authorList>
    </citation>
    <scope>NUCLEOTIDE SEQUENCE [LARGE SCALE GENOMIC DNA]</scope>
    <source>
        <strain evidence="11">oXyS1</strain>
    </source>
</reference>
<evidence type="ECO:0000259" key="9">
    <source>
        <dbReference type="PROSITE" id="PS51790"/>
    </source>
</evidence>
<comment type="similarity">
    <text evidence="8">Belongs to the MsrA Met sulfoxide reductase family.</text>
</comment>
<comment type="caution">
    <text evidence="7">Lacks conserved residue(s) required for the propagation of feature annotation.</text>
</comment>
<comment type="catalytic activity">
    <reaction evidence="4 8">
        <text>L-methionyl-[protein] + [thioredoxin]-disulfide + H2O = L-methionyl-(S)-S-oxide-[protein] + [thioredoxin]-dithiol</text>
        <dbReference type="Rhea" id="RHEA:14217"/>
        <dbReference type="Rhea" id="RHEA-COMP:10698"/>
        <dbReference type="Rhea" id="RHEA-COMP:10700"/>
        <dbReference type="Rhea" id="RHEA-COMP:12313"/>
        <dbReference type="Rhea" id="RHEA-COMP:12315"/>
        <dbReference type="ChEBI" id="CHEBI:15377"/>
        <dbReference type="ChEBI" id="CHEBI:16044"/>
        <dbReference type="ChEBI" id="CHEBI:29950"/>
        <dbReference type="ChEBI" id="CHEBI:44120"/>
        <dbReference type="ChEBI" id="CHEBI:50058"/>
        <dbReference type="EC" id="1.8.4.11"/>
    </reaction>
</comment>
<dbReference type="PANTHER" id="PTHR43774">
    <property type="entry name" value="PEPTIDE METHIONINE SULFOXIDE REDUCTASE"/>
    <property type="match status" value="1"/>
</dbReference>
<dbReference type="AlphaFoldDB" id="A0A5K8A913"/>
<evidence type="ECO:0000256" key="4">
    <source>
        <dbReference type="ARBA" id="ARBA00047806"/>
    </source>
</evidence>
<dbReference type="GO" id="GO:0008113">
    <property type="term" value="F:peptide-methionine (S)-S-oxide reductase activity"/>
    <property type="evidence" value="ECO:0007669"/>
    <property type="project" value="UniProtKB-UniRule"/>
</dbReference>
<dbReference type="SUPFAM" id="SSF51316">
    <property type="entry name" value="Mss4-like"/>
    <property type="match status" value="1"/>
</dbReference>
<keyword evidence="2" id="KW-0511">Multifunctional enzyme</keyword>
<dbReference type="Gene3D" id="3.30.1060.10">
    <property type="entry name" value="Peptide methionine sulphoxide reductase MsrA"/>
    <property type="match status" value="1"/>
</dbReference>
<dbReference type="InterPro" id="IPR011057">
    <property type="entry name" value="Mss4-like_sf"/>
</dbReference>
<protein>
    <recommendedName>
        <fullName evidence="7 8">Multifunctional fusion protein</fullName>
    </recommendedName>
    <domain>
        <recommendedName>
            <fullName evidence="8">Peptide methionine sulfoxide reductase MsrA</fullName>
            <shortName evidence="8">Protein-methionine-S-oxide reductase</shortName>
            <ecNumber evidence="8">1.8.4.11</ecNumber>
        </recommendedName>
        <alternativeName>
            <fullName evidence="8">Peptide-methionine (S)-S-oxide reductase</fullName>
            <shortName evidence="8">Peptide Met(O) reductase</shortName>
        </alternativeName>
    </domain>
    <domain>
        <recommendedName>
            <fullName evidence="7">Peptide methionine sulfoxide reductase MsrB</fullName>
            <ecNumber evidence="7">1.8.4.12</ecNumber>
        </recommendedName>
        <alternativeName>
            <fullName evidence="7">Peptide-methionine (R)-S-oxide reductase</fullName>
        </alternativeName>
    </domain>
</protein>
<comment type="catalytic activity">
    <reaction evidence="5 7">
        <text>L-methionyl-[protein] + [thioredoxin]-disulfide + H2O = L-methionyl-(R)-S-oxide-[protein] + [thioredoxin]-dithiol</text>
        <dbReference type="Rhea" id="RHEA:24164"/>
        <dbReference type="Rhea" id="RHEA-COMP:10698"/>
        <dbReference type="Rhea" id="RHEA-COMP:10700"/>
        <dbReference type="Rhea" id="RHEA-COMP:12313"/>
        <dbReference type="Rhea" id="RHEA-COMP:12314"/>
        <dbReference type="ChEBI" id="CHEBI:15377"/>
        <dbReference type="ChEBI" id="CHEBI:16044"/>
        <dbReference type="ChEBI" id="CHEBI:29950"/>
        <dbReference type="ChEBI" id="CHEBI:45764"/>
        <dbReference type="ChEBI" id="CHEBI:50058"/>
        <dbReference type="EC" id="1.8.4.12"/>
    </reaction>
</comment>
<dbReference type="NCBIfam" id="TIGR00401">
    <property type="entry name" value="msrA"/>
    <property type="match status" value="1"/>
</dbReference>
<comment type="function">
    <text evidence="3 8">Has an important function as a repair enzyme for proteins that have been inactivated by oxidation. Catalyzes the reversible oxidation-reduction of methionine sulfoxide in proteins to methionine.</text>
</comment>
<accession>A0A5K8A913</accession>
<dbReference type="Pfam" id="PF01625">
    <property type="entry name" value="PMSR"/>
    <property type="match status" value="1"/>
</dbReference>
<evidence type="ECO:0000256" key="7">
    <source>
        <dbReference type="HAMAP-Rule" id="MF_01400"/>
    </source>
</evidence>
<dbReference type="GO" id="GO:0033743">
    <property type="term" value="F:peptide-methionine (R)-S-oxide reductase activity"/>
    <property type="evidence" value="ECO:0007669"/>
    <property type="project" value="UniProtKB-UniRule"/>
</dbReference>
<dbReference type="PROSITE" id="PS51790">
    <property type="entry name" value="MSRB"/>
    <property type="match status" value="1"/>
</dbReference>
<dbReference type="PANTHER" id="PTHR43774:SF1">
    <property type="entry name" value="PEPTIDE METHIONINE SULFOXIDE REDUCTASE MSRA 2"/>
    <property type="match status" value="1"/>
</dbReference>
<dbReference type="FunFam" id="2.170.150.20:FF:000003">
    <property type="entry name" value="Peptide methionine sulfoxide reductase MsrB"/>
    <property type="match status" value="1"/>
</dbReference>
<evidence type="ECO:0000256" key="5">
    <source>
        <dbReference type="ARBA" id="ARBA00048488"/>
    </source>
</evidence>
<dbReference type="Pfam" id="PF01641">
    <property type="entry name" value="SelR"/>
    <property type="match status" value="1"/>
</dbReference>
<dbReference type="HAMAP" id="MF_01401">
    <property type="entry name" value="MsrA"/>
    <property type="match status" value="1"/>
</dbReference>
<organism evidence="10 11">
    <name type="scientific">Desulfosarcina ovata subsp. ovata</name>
    <dbReference type="NCBI Taxonomy" id="2752305"/>
    <lineage>
        <taxon>Bacteria</taxon>
        <taxon>Pseudomonadati</taxon>
        <taxon>Thermodesulfobacteriota</taxon>
        <taxon>Desulfobacteria</taxon>
        <taxon>Desulfobacterales</taxon>
        <taxon>Desulfosarcinaceae</taxon>
        <taxon>Desulfosarcina</taxon>
    </lineage>
</organism>
<comment type="catalytic activity">
    <reaction evidence="6 8">
        <text>[thioredoxin]-disulfide + L-methionine + H2O = L-methionine (S)-S-oxide + [thioredoxin]-dithiol</text>
        <dbReference type="Rhea" id="RHEA:19993"/>
        <dbReference type="Rhea" id="RHEA-COMP:10698"/>
        <dbReference type="Rhea" id="RHEA-COMP:10700"/>
        <dbReference type="ChEBI" id="CHEBI:15377"/>
        <dbReference type="ChEBI" id="CHEBI:29950"/>
        <dbReference type="ChEBI" id="CHEBI:50058"/>
        <dbReference type="ChEBI" id="CHEBI:57844"/>
        <dbReference type="ChEBI" id="CHEBI:58772"/>
        <dbReference type="EC" id="1.8.4.11"/>
    </reaction>
</comment>
<evidence type="ECO:0000256" key="6">
    <source>
        <dbReference type="ARBA" id="ARBA00048782"/>
    </source>
</evidence>
<evidence type="ECO:0000256" key="1">
    <source>
        <dbReference type="ARBA" id="ARBA00023002"/>
    </source>
</evidence>
<name>A0A5K8A913_9BACT</name>
<dbReference type="InterPro" id="IPR002569">
    <property type="entry name" value="Met_Sox_Rdtase_MsrA_dom"/>
</dbReference>
<comment type="similarity">
    <text evidence="7">Belongs to the MsrB Met sulfoxide reductase family.</text>
</comment>
<evidence type="ECO:0000256" key="8">
    <source>
        <dbReference type="HAMAP-Rule" id="MF_01401"/>
    </source>
</evidence>
<dbReference type="InterPro" id="IPR036509">
    <property type="entry name" value="Met_Sox_Rdtase_MsrA_sf"/>
</dbReference>
<gene>
    <name evidence="8" type="primary">msrA</name>
    <name evidence="7" type="synonym">msrB</name>
    <name evidence="10" type="ORF">DSCOOX_20040</name>
</gene>
<dbReference type="NCBIfam" id="TIGR00357">
    <property type="entry name" value="peptide-methionine (R)-S-oxide reductase MsrB"/>
    <property type="match status" value="1"/>
</dbReference>
<feature type="active site" description="Nucleophile" evidence="7">
    <location>
        <position position="355"/>
    </location>
</feature>
<evidence type="ECO:0000256" key="3">
    <source>
        <dbReference type="ARBA" id="ARBA00024679"/>
    </source>
</evidence>
<feature type="active site" evidence="8">
    <location>
        <position position="48"/>
    </location>
</feature>
<evidence type="ECO:0000313" key="11">
    <source>
        <dbReference type="Proteomes" id="UP000422108"/>
    </source>
</evidence>
<dbReference type="EC" id="1.8.4.12" evidence="7"/>
<keyword evidence="11" id="KW-1185">Reference proteome</keyword>
<dbReference type="EMBL" id="AP021879">
    <property type="protein sequence ID" value="BBO88824.1"/>
    <property type="molecule type" value="Genomic_DNA"/>
</dbReference>
<dbReference type="HAMAP" id="MF_01400">
    <property type="entry name" value="MsrB"/>
    <property type="match status" value="1"/>
</dbReference>